<evidence type="ECO:0000259" key="8">
    <source>
        <dbReference type="Pfam" id="PF03807"/>
    </source>
</evidence>
<dbReference type="InterPro" id="IPR028939">
    <property type="entry name" value="P5C_Rdtase_cat_N"/>
</dbReference>
<dbReference type="PANTHER" id="PTHR11645">
    <property type="entry name" value="PYRROLINE-5-CARBOXYLATE REDUCTASE"/>
    <property type="match status" value="1"/>
</dbReference>
<dbReference type="Gene3D" id="3.40.50.720">
    <property type="entry name" value="NAD(P)-binding Rossmann-like Domain"/>
    <property type="match status" value="1"/>
</dbReference>
<dbReference type="Proteomes" id="UP000000366">
    <property type="component" value="Chromosome"/>
</dbReference>
<reference evidence="10 11" key="1">
    <citation type="journal article" date="2007" name="J. Bacteriol.">
        <title>Whole-genome analysis of the methyl tert-butyl ether-degrading beta-proteobacterium Methylibium petroleiphilum PM1.</title>
        <authorList>
            <person name="Kane S.R."/>
            <person name="Chakicherla A.Y."/>
            <person name="Chain P.S.G."/>
            <person name="Schmidt R."/>
            <person name="Shin M.W."/>
            <person name="Legler T.C."/>
            <person name="Scow K.M."/>
            <person name="Larimer F.W."/>
            <person name="Lucas S.M."/>
            <person name="Richardson P.M."/>
            <person name="Hristova K.R."/>
        </authorList>
    </citation>
    <scope>NUCLEOTIDE SEQUENCE [LARGE SCALE GENOMIC DNA]</scope>
    <source>
        <strain evidence="11">ATCC BAA-1232 / LMG 22953 / PM1</strain>
    </source>
</reference>
<dbReference type="SUPFAM" id="SSF51735">
    <property type="entry name" value="NAD(P)-binding Rossmann-fold domains"/>
    <property type="match status" value="1"/>
</dbReference>
<dbReference type="HAMAP" id="MF_01925">
    <property type="entry name" value="P5C_reductase"/>
    <property type="match status" value="1"/>
</dbReference>
<dbReference type="EC" id="1.5.1.2" evidence="4 5"/>
<accession>A2SMB0</accession>
<keyword evidence="4 7" id="KW-0641">Proline biosynthesis</keyword>
<dbReference type="GO" id="GO:0004735">
    <property type="term" value="F:pyrroline-5-carboxylate reductase activity"/>
    <property type="evidence" value="ECO:0007669"/>
    <property type="project" value="UniProtKB-UniRule"/>
</dbReference>
<evidence type="ECO:0000313" key="11">
    <source>
        <dbReference type="Proteomes" id="UP000000366"/>
    </source>
</evidence>
<dbReference type="UniPathway" id="UPA00098">
    <property type="reaction ID" value="UER00361"/>
</dbReference>
<keyword evidence="3 4" id="KW-0560">Oxidoreductase</keyword>
<keyword evidence="11" id="KW-1185">Reference proteome</keyword>
<evidence type="ECO:0000256" key="3">
    <source>
        <dbReference type="ARBA" id="ARBA00023002"/>
    </source>
</evidence>
<dbReference type="RefSeq" id="WP_011831319.1">
    <property type="nucleotide sequence ID" value="NC_008825.1"/>
</dbReference>
<protein>
    <recommendedName>
        <fullName evidence="4 5">Pyrroline-5-carboxylate reductase</fullName>
        <shortName evidence="4">P5C reductase</shortName>
        <shortName evidence="4">P5CR</shortName>
        <ecNumber evidence="4 5">1.5.1.2</ecNumber>
    </recommendedName>
    <alternativeName>
        <fullName evidence="4">PCA reductase</fullName>
    </alternativeName>
</protein>
<evidence type="ECO:0000256" key="7">
    <source>
        <dbReference type="RuleBase" id="RU003903"/>
    </source>
</evidence>
<comment type="catalytic activity">
    <reaction evidence="4">
        <text>L-proline + NAD(+) = (S)-1-pyrroline-5-carboxylate + NADH + 2 H(+)</text>
        <dbReference type="Rhea" id="RHEA:14105"/>
        <dbReference type="ChEBI" id="CHEBI:15378"/>
        <dbReference type="ChEBI" id="CHEBI:17388"/>
        <dbReference type="ChEBI" id="CHEBI:57540"/>
        <dbReference type="ChEBI" id="CHEBI:57945"/>
        <dbReference type="ChEBI" id="CHEBI:60039"/>
        <dbReference type="EC" id="1.5.1.2"/>
    </reaction>
</comment>
<dbReference type="AlphaFoldDB" id="A2SMB0"/>
<comment type="similarity">
    <text evidence="1 4 7">Belongs to the pyrroline-5-carboxylate reductase family.</text>
</comment>
<keyword evidence="4" id="KW-0963">Cytoplasm</keyword>
<dbReference type="InterPro" id="IPR000304">
    <property type="entry name" value="Pyrroline-COOH_reductase"/>
</dbReference>
<feature type="domain" description="Pyrroline-5-carboxylate reductase dimerisation" evidence="9">
    <location>
        <begin position="163"/>
        <end position="267"/>
    </location>
</feature>
<evidence type="ECO:0000256" key="2">
    <source>
        <dbReference type="ARBA" id="ARBA00022857"/>
    </source>
</evidence>
<dbReference type="PIRSF" id="PIRSF000193">
    <property type="entry name" value="Pyrrol-5-carb_rd"/>
    <property type="match status" value="1"/>
</dbReference>
<dbReference type="STRING" id="420662.Mpe_A3746"/>
<dbReference type="NCBIfam" id="TIGR00112">
    <property type="entry name" value="proC"/>
    <property type="match status" value="1"/>
</dbReference>
<organism evidence="10 11">
    <name type="scientific">Methylibium petroleiphilum (strain ATCC BAA-1232 / LMG 22953 / PM1)</name>
    <dbReference type="NCBI Taxonomy" id="420662"/>
    <lineage>
        <taxon>Bacteria</taxon>
        <taxon>Pseudomonadati</taxon>
        <taxon>Pseudomonadota</taxon>
        <taxon>Betaproteobacteria</taxon>
        <taxon>Burkholderiales</taxon>
        <taxon>Sphaerotilaceae</taxon>
        <taxon>Methylibium</taxon>
    </lineage>
</organism>
<dbReference type="GO" id="GO:0005737">
    <property type="term" value="C:cytoplasm"/>
    <property type="evidence" value="ECO:0007669"/>
    <property type="project" value="UniProtKB-SubCell"/>
</dbReference>
<keyword evidence="4 7" id="KW-0028">Amino-acid biosynthesis</keyword>
<comment type="catalytic activity">
    <reaction evidence="4 7">
        <text>L-proline + NADP(+) = (S)-1-pyrroline-5-carboxylate + NADPH + 2 H(+)</text>
        <dbReference type="Rhea" id="RHEA:14109"/>
        <dbReference type="ChEBI" id="CHEBI:15378"/>
        <dbReference type="ChEBI" id="CHEBI:17388"/>
        <dbReference type="ChEBI" id="CHEBI:57783"/>
        <dbReference type="ChEBI" id="CHEBI:58349"/>
        <dbReference type="ChEBI" id="CHEBI:60039"/>
        <dbReference type="EC" id="1.5.1.2"/>
    </reaction>
</comment>
<evidence type="ECO:0000256" key="5">
    <source>
        <dbReference type="NCBIfam" id="TIGR00112"/>
    </source>
</evidence>
<dbReference type="Pfam" id="PF14748">
    <property type="entry name" value="P5CR_dimer"/>
    <property type="match status" value="1"/>
</dbReference>
<dbReference type="InterPro" id="IPR008927">
    <property type="entry name" value="6-PGluconate_DH-like_C_sf"/>
</dbReference>
<dbReference type="PANTHER" id="PTHR11645:SF0">
    <property type="entry name" value="PYRROLINE-5-CARBOXYLATE REDUCTASE 3"/>
    <property type="match status" value="1"/>
</dbReference>
<evidence type="ECO:0000256" key="4">
    <source>
        <dbReference type="HAMAP-Rule" id="MF_01925"/>
    </source>
</evidence>
<gene>
    <name evidence="4" type="primary">proC</name>
    <name evidence="10" type="ordered locus">Mpe_A3746</name>
</gene>
<evidence type="ECO:0000256" key="6">
    <source>
        <dbReference type="PIRSR" id="PIRSR000193-1"/>
    </source>
</evidence>
<dbReference type="Gene3D" id="1.10.3730.10">
    <property type="entry name" value="ProC C-terminal domain-like"/>
    <property type="match status" value="1"/>
</dbReference>
<proteinExistence type="inferred from homology"/>
<dbReference type="Pfam" id="PF03807">
    <property type="entry name" value="F420_oxidored"/>
    <property type="match status" value="1"/>
</dbReference>
<dbReference type="FunFam" id="1.10.3730.10:FF:000001">
    <property type="entry name" value="Pyrroline-5-carboxylate reductase"/>
    <property type="match status" value="1"/>
</dbReference>
<dbReference type="KEGG" id="mpt:Mpe_A3746"/>
<sequence>MNHLSSPIAFIGGGNMASALIGGLLRSGVHAHEVLVVEPWAEQRERLKQAFGIVATEQATPALADAGLVVWAVKPQIFREAAAPCAPHVGEAAQLSVMAGIRTDAIVAATGNRCVVRAMPNTPALIGQGIAGLYARPEVDAGQRSSVEALLAPTGATLWVDREADLDAVTALSGSGPAYVFLFIEALMDAARDMGLTPEQGRALALGTFSGATALAAQSAEPPSVLRERVTSRGGTTHAALVAMQADGVPAAIVRAVRAAQRRAVELGDEFGG</sequence>
<dbReference type="InterPro" id="IPR053790">
    <property type="entry name" value="P5CR-like_CS"/>
</dbReference>
<feature type="binding site" evidence="6">
    <location>
        <begin position="72"/>
        <end position="75"/>
    </location>
    <ligand>
        <name>NADP(+)</name>
        <dbReference type="ChEBI" id="CHEBI:58349"/>
    </ligand>
</feature>
<dbReference type="GO" id="GO:0055129">
    <property type="term" value="P:L-proline biosynthetic process"/>
    <property type="evidence" value="ECO:0007669"/>
    <property type="project" value="UniProtKB-UniRule"/>
</dbReference>
<evidence type="ECO:0000259" key="9">
    <source>
        <dbReference type="Pfam" id="PF14748"/>
    </source>
</evidence>
<comment type="pathway">
    <text evidence="4 7">Amino-acid biosynthesis; L-proline biosynthesis; L-proline from L-glutamate 5-semialdehyde: step 1/1.</text>
</comment>
<evidence type="ECO:0000313" key="10">
    <source>
        <dbReference type="EMBL" id="ABM96699.1"/>
    </source>
</evidence>
<feature type="domain" description="Pyrroline-5-carboxylate reductase catalytic N-terminal" evidence="8">
    <location>
        <begin position="8"/>
        <end position="85"/>
    </location>
</feature>
<dbReference type="eggNOG" id="COG0345">
    <property type="taxonomic scope" value="Bacteria"/>
</dbReference>
<feature type="binding site" evidence="6">
    <location>
        <begin position="11"/>
        <end position="16"/>
    </location>
    <ligand>
        <name>NADP(+)</name>
        <dbReference type="ChEBI" id="CHEBI:58349"/>
    </ligand>
</feature>
<comment type="subcellular location">
    <subcellularLocation>
        <location evidence="4">Cytoplasm</location>
    </subcellularLocation>
</comment>
<keyword evidence="2 4" id="KW-0521">NADP</keyword>
<comment type="function">
    <text evidence="4">Catalyzes the reduction of 1-pyrroline-5-carboxylate (PCA) to L-proline.</text>
</comment>
<evidence type="ECO:0000256" key="1">
    <source>
        <dbReference type="ARBA" id="ARBA00005525"/>
    </source>
</evidence>
<name>A2SMB0_METPP</name>
<dbReference type="SUPFAM" id="SSF48179">
    <property type="entry name" value="6-phosphogluconate dehydrogenase C-terminal domain-like"/>
    <property type="match status" value="1"/>
</dbReference>
<dbReference type="InterPro" id="IPR036291">
    <property type="entry name" value="NAD(P)-bd_dom_sf"/>
</dbReference>
<dbReference type="InterPro" id="IPR029036">
    <property type="entry name" value="P5CR_dimer"/>
</dbReference>
<dbReference type="HOGENOM" id="CLU_042344_0_1_4"/>
<dbReference type="EMBL" id="CP000555">
    <property type="protein sequence ID" value="ABM96699.1"/>
    <property type="molecule type" value="Genomic_DNA"/>
</dbReference>
<dbReference type="PROSITE" id="PS00521">
    <property type="entry name" value="P5CR"/>
    <property type="match status" value="1"/>
</dbReference>